<evidence type="ECO:0000313" key="2">
    <source>
        <dbReference type="Proteomes" id="UP001595789"/>
    </source>
</evidence>
<evidence type="ECO:0000313" key="1">
    <source>
        <dbReference type="EMBL" id="MFC4209726.1"/>
    </source>
</evidence>
<protein>
    <recommendedName>
        <fullName evidence="3">Alpha/beta hydrolase family protein</fullName>
    </recommendedName>
</protein>
<evidence type="ECO:0008006" key="3">
    <source>
        <dbReference type="Google" id="ProtNLM"/>
    </source>
</evidence>
<reference evidence="2" key="1">
    <citation type="journal article" date="2019" name="Int. J. Syst. Evol. Microbiol.">
        <title>The Global Catalogue of Microorganisms (GCM) 10K type strain sequencing project: providing services to taxonomists for standard genome sequencing and annotation.</title>
        <authorList>
            <consortium name="The Broad Institute Genomics Platform"/>
            <consortium name="The Broad Institute Genome Sequencing Center for Infectious Disease"/>
            <person name="Wu L."/>
            <person name="Ma J."/>
        </authorList>
    </citation>
    <scope>NUCLEOTIDE SEQUENCE [LARGE SCALE GENOMIC DNA]</scope>
    <source>
        <strain evidence="2">CCM 8691</strain>
    </source>
</reference>
<organism evidence="1 2">
    <name type="scientific">Pedobacter lithocola</name>
    <dbReference type="NCBI Taxonomy" id="1908239"/>
    <lineage>
        <taxon>Bacteria</taxon>
        <taxon>Pseudomonadati</taxon>
        <taxon>Bacteroidota</taxon>
        <taxon>Sphingobacteriia</taxon>
        <taxon>Sphingobacteriales</taxon>
        <taxon>Sphingobacteriaceae</taxon>
        <taxon>Pedobacter</taxon>
    </lineage>
</organism>
<dbReference type="EMBL" id="JBHSBW010000003">
    <property type="protein sequence ID" value="MFC4209726.1"/>
    <property type="molecule type" value="Genomic_DNA"/>
</dbReference>
<proteinExistence type="predicted"/>
<sequence>MGIKANHITVVGISKGGYIAQMTSTLLANPKVNFVFIGSYQNQDLLNLPQINFCGNILNIYERSDEFGVSAIKRKETSNLKVTRFKEIELNTGMRHGFIFRPLKEWIIPVVNWGRRKYNLI</sequence>
<keyword evidence="2" id="KW-1185">Reference proteome</keyword>
<comment type="caution">
    <text evidence="1">The sequence shown here is derived from an EMBL/GenBank/DDBJ whole genome shotgun (WGS) entry which is preliminary data.</text>
</comment>
<name>A0ABV8P6S0_9SPHI</name>
<dbReference type="Proteomes" id="UP001595789">
    <property type="component" value="Unassembled WGS sequence"/>
</dbReference>
<gene>
    <name evidence="1" type="ORF">ACFOWA_00950</name>
</gene>
<accession>A0ABV8P6S0</accession>
<dbReference type="RefSeq" id="WP_378980924.1">
    <property type="nucleotide sequence ID" value="NZ_JBHSBW010000003.1"/>
</dbReference>